<evidence type="ECO:0000313" key="1">
    <source>
        <dbReference type="EMBL" id="GAA2591628.1"/>
    </source>
</evidence>
<evidence type="ECO:0000313" key="2">
    <source>
        <dbReference type="Proteomes" id="UP001501447"/>
    </source>
</evidence>
<dbReference type="Proteomes" id="UP001501447">
    <property type="component" value="Unassembled WGS sequence"/>
</dbReference>
<reference evidence="1 2" key="1">
    <citation type="journal article" date="2019" name="Int. J. Syst. Evol. Microbiol.">
        <title>The Global Catalogue of Microorganisms (GCM) 10K type strain sequencing project: providing services to taxonomists for standard genome sequencing and annotation.</title>
        <authorList>
            <consortium name="The Broad Institute Genomics Platform"/>
            <consortium name="The Broad Institute Genome Sequencing Center for Infectious Disease"/>
            <person name="Wu L."/>
            <person name="Ma J."/>
        </authorList>
    </citation>
    <scope>NUCLEOTIDE SEQUENCE [LARGE SCALE GENOMIC DNA]</scope>
    <source>
        <strain evidence="1 2">JCM 16373</strain>
    </source>
</reference>
<gene>
    <name evidence="1" type="ORF">GCM10009863_00720</name>
</gene>
<accession>A0ABN3PMF1</accession>
<evidence type="ECO:0008006" key="3">
    <source>
        <dbReference type="Google" id="ProtNLM"/>
    </source>
</evidence>
<comment type="caution">
    <text evidence="1">The sequence shown here is derived from an EMBL/GenBank/DDBJ whole genome shotgun (WGS) entry which is preliminary data.</text>
</comment>
<sequence>MLCKLVDQWRHAGRPQERLQAAKQRASVRRKAELAAFDEALCTGGRLLFVQGPVDIGKSALLGPFGARQSLQRVRPGHPRT</sequence>
<name>A0ABN3PMF1_9ACTN</name>
<dbReference type="EMBL" id="BAAARJ010000001">
    <property type="protein sequence ID" value="GAA2591628.1"/>
    <property type="molecule type" value="Genomic_DNA"/>
</dbReference>
<keyword evidence="2" id="KW-1185">Reference proteome</keyword>
<proteinExistence type="predicted"/>
<protein>
    <recommendedName>
        <fullName evidence="3">Orc1-like AAA ATPase domain-containing protein</fullName>
    </recommendedName>
</protein>
<organism evidence="1 2">
    <name type="scientific">Streptomyces axinellae</name>
    <dbReference type="NCBI Taxonomy" id="552788"/>
    <lineage>
        <taxon>Bacteria</taxon>
        <taxon>Bacillati</taxon>
        <taxon>Actinomycetota</taxon>
        <taxon>Actinomycetes</taxon>
        <taxon>Kitasatosporales</taxon>
        <taxon>Streptomycetaceae</taxon>
        <taxon>Streptomyces</taxon>
    </lineage>
</organism>